<organism evidence="9 10">
    <name type="scientific">Natronoarchaeum mannanilyticum</name>
    <dbReference type="NCBI Taxonomy" id="926360"/>
    <lineage>
        <taxon>Archaea</taxon>
        <taxon>Methanobacteriati</taxon>
        <taxon>Methanobacteriota</taxon>
        <taxon>Stenosarchaea group</taxon>
        <taxon>Halobacteria</taxon>
        <taxon>Halobacteriales</taxon>
        <taxon>Natronoarchaeaceae</taxon>
    </lineage>
</organism>
<keyword evidence="5" id="KW-0418">Kinase</keyword>
<dbReference type="CDD" id="cd00075">
    <property type="entry name" value="HATPase"/>
    <property type="match status" value="1"/>
</dbReference>
<dbReference type="SUPFAM" id="SSF55874">
    <property type="entry name" value="ATPase domain of HSP90 chaperone/DNA topoisomerase II/histidine kinase"/>
    <property type="match status" value="1"/>
</dbReference>
<accession>A0AAV3TA91</accession>
<keyword evidence="10" id="KW-1185">Reference proteome</keyword>
<dbReference type="GO" id="GO:0000155">
    <property type="term" value="F:phosphorelay sensor kinase activity"/>
    <property type="evidence" value="ECO:0007669"/>
    <property type="project" value="InterPro"/>
</dbReference>
<dbReference type="Gene3D" id="3.30.450.20">
    <property type="entry name" value="PAS domain"/>
    <property type="match status" value="1"/>
</dbReference>
<dbReference type="InterPro" id="IPR050736">
    <property type="entry name" value="Sensor_HK_Regulatory"/>
</dbReference>
<feature type="transmembrane region" description="Helical" evidence="7">
    <location>
        <begin position="62"/>
        <end position="82"/>
    </location>
</feature>
<gene>
    <name evidence="9" type="ORF">GCM10009020_18520</name>
</gene>
<dbReference type="Pfam" id="PF16927">
    <property type="entry name" value="HisKA_7TM"/>
    <property type="match status" value="1"/>
</dbReference>
<dbReference type="CDD" id="cd00082">
    <property type="entry name" value="HisKA"/>
    <property type="match status" value="1"/>
</dbReference>
<dbReference type="PRINTS" id="PR00344">
    <property type="entry name" value="BCTRLSENSOR"/>
</dbReference>
<dbReference type="Pfam" id="PF00512">
    <property type="entry name" value="HisKA"/>
    <property type="match status" value="1"/>
</dbReference>
<keyword evidence="7" id="KW-0812">Transmembrane</keyword>
<evidence type="ECO:0000256" key="5">
    <source>
        <dbReference type="ARBA" id="ARBA00022777"/>
    </source>
</evidence>
<keyword evidence="7" id="KW-1133">Transmembrane helix</keyword>
<comment type="catalytic activity">
    <reaction evidence="1">
        <text>ATP + protein L-histidine = ADP + protein N-phospho-L-histidine.</text>
        <dbReference type="EC" id="2.7.13.3"/>
    </reaction>
</comment>
<dbReference type="EC" id="2.7.13.3" evidence="2"/>
<dbReference type="SMART" id="SM00388">
    <property type="entry name" value="HisKA"/>
    <property type="match status" value="1"/>
</dbReference>
<feature type="transmembrane region" description="Helical" evidence="7">
    <location>
        <begin position="177"/>
        <end position="197"/>
    </location>
</feature>
<dbReference type="Pfam" id="PF02518">
    <property type="entry name" value="HATPase_c"/>
    <property type="match status" value="1"/>
</dbReference>
<feature type="transmembrane region" description="Helical" evidence="7">
    <location>
        <begin position="94"/>
        <end position="114"/>
    </location>
</feature>
<dbReference type="InterPro" id="IPR004358">
    <property type="entry name" value="Sig_transdc_His_kin-like_C"/>
</dbReference>
<evidence type="ECO:0000256" key="6">
    <source>
        <dbReference type="ARBA" id="ARBA00023012"/>
    </source>
</evidence>
<name>A0AAV3TA91_9EURY</name>
<dbReference type="InterPro" id="IPR005467">
    <property type="entry name" value="His_kinase_dom"/>
</dbReference>
<dbReference type="PANTHER" id="PTHR43711">
    <property type="entry name" value="TWO-COMPONENT HISTIDINE KINASE"/>
    <property type="match status" value="1"/>
</dbReference>
<dbReference type="SMART" id="SM00387">
    <property type="entry name" value="HATPase_c"/>
    <property type="match status" value="1"/>
</dbReference>
<dbReference type="Gene3D" id="3.30.565.10">
    <property type="entry name" value="Histidine kinase-like ATPase, C-terminal domain"/>
    <property type="match status" value="1"/>
</dbReference>
<dbReference type="InterPro" id="IPR003661">
    <property type="entry name" value="HisK_dim/P_dom"/>
</dbReference>
<evidence type="ECO:0000256" key="4">
    <source>
        <dbReference type="ARBA" id="ARBA00022679"/>
    </source>
</evidence>
<dbReference type="PROSITE" id="PS50109">
    <property type="entry name" value="HIS_KIN"/>
    <property type="match status" value="1"/>
</dbReference>
<dbReference type="Proteomes" id="UP001500420">
    <property type="component" value="Unassembled WGS sequence"/>
</dbReference>
<dbReference type="SUPFAM" id="SSF47384">
    <property type="entry name" value="Homodimeric domain of signal transducing histidine kinase"/>
    <property type="match status" value="1"/>
</dbReference>
<evidence type="ECO:0000256" key="3">
    <source>
        <dbReference type="ARBA" id="ARBA00022553"/>
    </source>
</evidence>
<proteinExistence type="predicted"/>
<dbReference type="Gene3D" id="1.10.287.130">
    <property type="match status" value="1"/>
</dbReference>
<feature type="transmembrane region" description="Helical" evidence="7">
    <location>
        <begin position="142"/>
        <end position="165"/>
    </location>
</feature>
<dbReference type="RefSeq" id="WP_343773712.1">
    <property type="nucleotide sequence ID" value="NZ_BAAADV010000003.1"/>
</dbReference>
<dbReference type="InterPro" id="IPR003594">
    <property type="entry name" value="HATPase_dom"/>
</dbReference>
<feature type="transmembrane region" description="Helical" evidence="7">
    <location>
        <begin position="6"/>
        <end position="25"/>
    </location>
</feature>
<dbReference type="AlphaFoldDB" id="A0AAV3TA91"/>
<evidence type="ECO:0000256" key="7">
    <source>
        <dbReference type="SAM" id="Phobius"/>
    </source>
</evidence>
<evidence type="ECO:0000256" key="1">
    <source>
        <dbReference type="ARBA" id="ARBA00000085"/>
    </source>
</evidence>
<feature type="transmembrane region" description="Helical" evidence="7">
    <location>
        <begin position="37"/>
        <end position="56"/>
    </location>
</feature>
<comment type="caution">
    <text evidence="9">The sequence shown here is derived from an EMBL/GenBank/DDBJ whole genome shotgun (WGS) entry which is preliminary data.</text>
</comment>
<dbReference type="InterPro" id="IPR036890">
    <property type="entry name" value="HATPase_C_sf"/>
</dbReference>
<keyword evidence="7" id="KW-0472">Membrane</keyword>
<keyword evidence="4" id="KW-0808">Transferase</keyword>
<evidence type="ECO:0000313" key="10">
    <source>
        <dbReference type="Proteomes" id="UP001500420"/>
    </source>
</evidence>
<evidence type="ECO:0000259" key="8">
    <source>
        <dbReference type="PROSITE" id="PS50109"/>
    </source>
</evidence>
<keyword evidence="3" id="KW-0597">Phosphoprotein</keyword>
<evidence type="ECO:0000256" key="2">
    <source>
        <dbReference type="ARBA" id="ARBA00012438"/>
    </source>
</evidence>
<reference evidence="9 10" key="1">
    <citation type="journal article" date="2019" name="Int. J. Syst. Evol. Microbiol.">
        <title>The Global Catalogue of Microorganisms (GCM) 10K type strain sequencing project: providing services to taxonomists for standard genome sequencing and annotation.</title>
        <authorList>
            <consortium name="The Broad Institute Genomics Platform"/>
            <consortium name="The Broad Institute Genome Sequencing Center for Infectious Disease"/>
            <person name="Wu L."/>
            <person name="Ma J."/>
        </authorList>
    </citation>
    <scope>NUCLEOTIDE SEQUENCE [LARGE SCALE GENOMIC DNA]</scope>
    <source>
        <strain evidence="9 10">JCM 16328</strain>
    </source>
</reference>
<dbReference type="InterPro" id="IPR031621">
    <property type="entry name" value="HisKA_7TM"/>
</dbReference>
<feature type="domain" description="Histidine kinase" evidence="8">
    <location>
        <begin position="395"/>
        <end position="587"/>
    </location>
</feature>
<dbReference type="PANTHER" id="PTHR43711:SF1">
    <property type="entry name" value="HISTIDINE KINASE 1"/>
    <property type="match status" value="1"/>
</dbReference>
<keyword evidence="6" id="KW-0902">Two-component regulatory system</keyword>
<sequence>MASPELYAALYALSGVISIGVATWVWRRRDHRGARTFIGLLFVVATWTFVDAMAALSGDGQWLLWQQVRLAVISFVPALWLLFTIRYTNLYAEYARPVSALLFAEATVVAALALTNDSHQLVWELGSAAQAGPTIATAGPVYVAHMFVTTWLVLGGIVLLLQVIVDARDAHRTQPAVLIAAGSIALALTVGSAVGALPYSGINYAPLGLGLGSVVTAWALYRHRLFDIYPVESETVMTAIRDAVVVANPSGVVTDHNPAGADLLRPDDPLGEPIVEALPFDADTLSPVLTFPDGAGAAADDGAAVDSTGIDAMVGADETAADGAGDFGEATGRSTAELTATIDGERRHFLLDVSPLSQRAERTGYLLIFRDETTRREQRRELERQSEHMEQFASTVSHDLRNPLTVAESALELLQRKSDAREMEMVGDSLERMRTIIEEALSFARSGQRLDDAETEPADLDAVARAAWDYVEGDDATLAVEGDVTVVASEDRLRRMLENLFRNSLDHGADDATIRVGALDDELGFYVADDGPGIPEEHREDVFERGFTTDEDGTGFGLAIVDAIAGAHGWEISVMESEEGGARFEVTGCAVNGADDEASVGDAPPS</sequence>
<evidence type="ECO:0000313" key="9">
    <source>
        <dbReference type="EMBL" id="GAA0672181.1"/>
    </source>
</evidence>
<protein>
    <recommendedName>
        <fullName evidence="2">histidine kinase</fullName>
        <ecNumber evidence="2">2.7.13.3</ecNumber>
    </recommendedName>
</protein>
<dbReference type="InterPro" id="IPR036097">
    <property type="entry name" value="HisK_dim/P_sf"/>
</dbReference>
<dbReference type="EMBL" id="BAAADV010000003">
    <property type="protein sequence ID" value="GAA0672181.1"/>
    <property type="molecule type" value="Genomic_DNA"/>
</dbReference>